<protein>
    <submittedName>
        <fullName evidence="3">Ecotin</fullName>
    </submittedName>
</protein>
<comment type="caution">
    <text evidence="3">The sequence shown here is derived from an EMBL/GenBank/DDBJ whole genome shotgun (WGS) entry which is preliminary data.</text>
</comment>
<dbReference type="GO" id="GO:0004867">
    <property type="term" value="F:serine-type endopeptidase inhibitor activity"/>
    <property type="evidence" value="ECO:0007669"/>
    <property type="project" value="InterPro"/>
</dbReference>
<dbReference type="EMBL" id="LOXM01000141">
    <property type="protein sequence ID" value="KVG65585.1"/>
    <property type="molecule type" value="Genomic_DNA"/>
</dbReference>
<evidence type="ECO:0000313" key="4">
    <source>
        <dbReference type="Proteomes" id="UP000064029"/>
    </source>
</evidence>
<gene>
    <name evidence="3" type="ORF">WJ33_27150</name>
</gene>
<proteinExistence type="inferred from homology"/>
<dbReference type="OrthoDB" id="997196at2"/>
<feature type="signal peptide" evidence="2">
    <location>
        <begin position="1"/>
        <end position="21"/>
    </location>
</feature>
<evidence type="ECO:0000313" key="3">
    <source>
        <dbReference type="EMBL" id="KVG65585.1"/>
    </source>
</evidence>
<dbReference type="Pfam" id="PF03974">
    <property type="entry name" value="Ecotin"/>
    <property type="match status" value="1"/>
</dbReference>
<dbReference type="InterPro" id="IPR027438">
    <property type="entry name" value="Ecotin_C"/>
</dbReference>
<dbReference type="PANTHER" id="PTHR35890:SF3">
    <property type="entry name" value="ECOTIN"/>
    <property type="match status" value="1"/>
</dbReference>
<sequence length="166" mass="17969">MKFAIRAALAAICVTSAAACAAGPASEAAVTAESIKMFPQAAAGQQRAVIALPVLADEAGARVELMIGKTLQIDCNQQWFGGELSAETVQGWGYTYYRLSDVKGPASTLMACPGQAPRERFVQVRGDDQLLRYNSRLPIVVYVPDGFEVRYRVWRASDDVKRAVVQ</sequence>
<dbReference type="AlphaFoldDB" id="A0A102ZV79"/>
<feature type="chain" id="PRO_5010782853" evidence="2">
    <location>
        <begin position="22"/>
        <end position="166"/>
    </location>
</feature>
<dbReference type="RefSeq" id="WP_059537135.1">
    <property type="nucleotide sequence ID" value="NZ_CP013414.1"/>
</dbReference>
<reference evidence="3 4" key="1">
    <citation type="submission" date="2015-11" db="EMBL/GenBank/DDBJ databases">
        <title>Expanding the genomic diversity of Burkholderia species for the development of highly accurate diagnostics.</title>
        <authorList>
            <person name="Sahl J."/>
            <person name="Keim P."/>
            <person name="Wagner D."/>
        </authorList>
    </citation>
    <scope>NUCLEOTIDE SEQUENCE [LARGE SCALE GENOMIC DNA]</scope>
    <source>
        <strain evidence="3 4">MSMB2036</strain>
    </source>
</reference>
<dbReference type="InterPro" id="IPR005658">
    <property type="entry name" value="Prot_inh_ecotin"/>
</dbReference>
<evidence type="ECO:0000256" key="2">
    <source>
        <dbReference type="SAM" id="SignalP"/>
    </source>
</evidence>
<dbReference type="Gene3D" id="4.10.1230.10">
    <property type="entry name" value="Ecotin, trypsin inhibitor"/>
    <property type="match status" value="1"/>
</dbReference>
<keyword evidence="2" id="KW-0732">Signal</keyword>
<evidence type="ECO:0000256" key="1">
    <source>
        <dbReference type="ARBA" id="ARBA00010558"/>
    </source>
</evidence>
<organism evidence="3 4">
    <name type="scientific">Burkholderia ubonensis</name>
    <dbReference type="NCBI Taxonomy" id="101571"/>
    <lineage>
        <taxon>Bacteria</taxon>
        <taxon>Pseudomonadati</taxon>
        <taxon>Pseudomonadota</taxon>
        <taxon>Betaproteobacteria</taxon>
        <taxon>Burkholderiales</taxon>
        <taxon>Burkholderiaceae</taxon>
        <taxon>Burkholderia</taxon>
        <taxon>Burkholderia cepacia complex</taxon>
    </lineage>
</organism>
<comment type="similarity">
    <text evidence="1">Belongs to the protease inhibitor I11 (ecotin) family.</text>
</comment>
<dbReference type="InterPro" id="IPR036198">
    <property type="entry name" value="Ecotin_sf"/>
</dbReference>
<dbReference type="Gene3D" id="2.60.40.550">
    <property type="entry name" value="Ecotin"/>
    <property type="match status" value="1"/>
</dbReference>
<accession>A0A102ZV79</accession>
<dbReference type="PIRSF" id="PIRSF006865">
    <property type="entry name" value="Prot_inh_ecotin"/>
    <property type="match status" value="1"/>
</dbReference>
<dbReference type="PROSITE" id="PS51257">
    <property type="entry name" value="PROKAR_LIPOPROTEIN"/>
    <property type="match status" value="1"/>
</dbReference>
<name>A0A102ZV79_9BURK</name>
<dbReference type="Proteomes" id="UP000064029">
    <property type="component" value="Unassembled WGS sequence"/>
</dbReference>
<dbReference type="PANTHER" id="PTHR35890">
    <property type="match status" value="1"/>
</dbReference>
<dbReference type="NCBIfam" id="NF002987">
    <property type="entry name" value="PRK03719.1"/>
    <property type="match status" value="1"/>
</dbReference>
<dbReference type="SUPFAM" id="SSF49772">
    <property type="entry name" value="Ecotin, trypsin inhibitor"/>
    <property type="match status" value="1"/>
</dbReference>